<dbReference type="InterPro" id="IPR013783">
    <property type="entry name" value="Ig-like_fold"/>
</dbReference>
<organism evidence="7 8">
    <name type="scientific">Enterococcus devriesei</name>
    <dbReference type="NCBI Taxonomy" id="319970"/>
    <lineage>
        <taxon>Bacteria</taxon>
        <taxon>Bacillati</taxon>
        <taxon>Bacillota</taxon>
        <taxon>Bacilli</taxon>
        <taxon>Lactobacillales</taxon>
        <taxon>Enterococcaceae</taxon>
        <taxon>Enterococcus</taxon>
    </lineage>
</organism>
<feature type="compositionally biased region" description="Low complexity" evidence="4">
    <location>
        <begin position="176"/>
        <end position="190"/>
    </location>
</feature>
<keyword evidence="8" id="KW-1185">Reference proteome</keyword>
<dbReference type="AlphaFoldDB" id="A0A1L8SWA6"/>
<proteinExistence type="inferred from homology"/>
<keyword evidence="5" id="KW-1133">Transmembrane helix</keyword>
<keyword evidence="5" id="KW-0812">Transmembrane</keyword>
<evidence type="ECO:0000256" key="4">
    <source>
        <dbReference type="SAM" id="MobiDB-lite"/>
    </source>
</evidence>
<evidence type="ECO:0000256" key="1">
    <source>
        <dbReference type="ARBA" id="ARBA00007257"/>
    </source>
</evidence>
<evidence type="ECO:0000256" key="3">
    <source>
        <dbReference type="ARBA" id="ARBA00022729"/>
    </source>
</evidence>
<dbReference type="Gene3D" id="2.60.120.200">
    <property type="match status" value="1"/>
</dbReference>
<sequence>MFLLLVLLLPMLSYWLDGETAKAEATTQQNHEINLFDTQRGKAQLSYEVKADQIMWKIEVEQQETEKENQLQLSLKSNGQPVTITNVKINAGEESYDIDSQTQQLVESSFSNKARHNELTFETKRLSEVTVFPSIIEKNLQGESTNLLADTQPIDLKIDESEQSSAPVLETTSSDTSNGSKTSTESTTSSTKDKVDLGEADDQTLAAEKKAAEKRFAATGKAQEITRSAAVASTGITVTKDNFLRYFNLLGSATFNQSSGIITLTPNRNNQVGNLTLKNKIDLNGDFIMDGAVNLGSDSNGADGISFGFHTGNTNTIGVAGGNLGIGGLENAIGFKLDTYKNDEAAPNPNATNAADQFGWAADVAKVTYPYGVFVTTSQKRILGKDGKLYSRWWAEPDASSAKSIGSSYMNGKFYPFKVSYSGSTKTLTVVFDNKFTWKRVIDAKEALSLVVSASTGGSKNLQQFQLNSFQFNPQGVINTKYVDQDTGKELTTGEQFSGTLESAKIPLVNWQTNQTLLDRGYVYTKTTTTTSSQYTADPYDSVTDPAKISPTNDNGIFSDQPLTVTYYYKKFSGTATLTKQNDNGKHLAGAHFDLRKKDGSTIAGKIDLVTDAKGQINVDGLNAGEYFFKEVKPPAGYRQLSDDQNNYPIVVSPTAANNSNSMTVSNQLKSFDVTLTTVDADNNKLPIANVAFELKDAKGNKIQTNTTGNDTNNDGKLSFANLSVGTYTLTETANENKDYLALKEPIIITIDQNGNVTVPNTLNLKTTLTDGTANNQVDFSIAEQAKVPLPATGGQGTWRYYLLGFMALTSSTIYLIFRRTRKEVA</sequence>
<evidence type="ECO:0000259" key="6">
    <source>
        <dbReference type="Pfam" id="PF17802"/>
    </source>
</evidence>
<reference evidence="7 8" key="1">
    <citation type="submission" date="2014-12" db="EMBL/GenBank/DDBJ databases">
        <title>Draft genome sequences of 29 type strains of Enterococci.</title>
        <authorList>
            <person name="Zhong Z."/>
            <person name="Sun Z."/>
            <person name="Liu W."/>
            <person name="Zhang W."/>
            <person name="Zhang H."/>
        </authorList>
    </citation>
    <scope>NUCLEOTIDE SEQUENCE [LARGE SCALE GENOMIC DNA]</scope>
    <source>
        <strain evidence="7 8">DSM 22802</strain>
    </source>
</reference>
<dbReference type="PANTHER" id="PTHR36108:SF13">
    <property type="entry name" value="COLOSSIN-B-RELATED"/>
    <property type="match status" value="1"/>
</dbReference>
<gene>
    <name evidence="7" type="ORF">RV00_GL001719</name>
</gene>
<keyword evidence="2" id="KW-0964">Secreted</keyword>
<dbReference type="SUPFAM" id="SSF49478">
    <property type="entry name" value="Cna protein B-type domain"/>
    <property type="match status" value="2"/>
</dbReference>
<protein>
    <recommendedName>
        <fullName evidence="6">SpaA-like prealbumin fold domain-containing protein</fullName>
    </recommendedName>
</protein>
<dbReference type="InterPro" id="IPR041033">
    <property type="entry name" value="SpaA_PFL_dom_1"/>
</dbReference>
<dbReference type="Gene3D" id="2.60.40.10">
    <property type="entry name" value="Immunoglobulins"/>
    <property type="match status" value="2"/>
</dbReference>
<comment type="caution">
    <text evidence="7">The sequence shown here is derived from an EMBL/GenBank/DDBJ whole genome shotgun (WGS) entry which is preliminary data.</text>
</comment>
<evidence type="ECO:0000256" key="5">
    <source>
        <dbReference type="SAM" id="Phobius"/>
    </source>
</evidence>
<dbReference type="Pfam" id="PF18483">
    <property type="entry name" value="Lectin_L-type_dom"/>
    <property type="match status" value="1"/>
</dbReference>
<dbReference type="CDD" id="cd01951">
    <property type="entry name" value="lectin_L-type"/>
    <property type="match status" value="1"/>
</dbReference>
<feature type="region of interest" description="Disordered" evidence="4">
    <location>
        <begin position="158"/>
        <end position="199"/>
    </location>
</feature>
<accession>A0A1L8SWA6</accession>
<dbReference type="PANTHER" id="PTHR36108">
    <property type="entry name" value="COLOSSIN-B-RELATED"/>
    <property type="match status" value="1"/>
</dbReference>
<dbReference type="EMBL" id="JXKM01000003">
    <property type="protein sequence ID" value="OJG36360.1"/>
    <property type="molecule type" value="Genomic_DNA"/>
</dbReference>
<feature type="domain" description="SpaA-like prealbumin fold" evidence="6">
    <location>
        <begin position="575"/>
        <end position="653"/>
    </location>
</feature>
<comment type="similarity">
    <text evidence="1">Belongs to the serine-aspartate repeat-containing protein (SDr) family.</text>
</comment>
<feature type="transmembrane region" description="Helical" evidence="5">
    <location>
        <begin position="799"/>
        <end position="818"/>
    </location>
</feature>
<evidence type="ECO:0000256" key="2">
    <source>
        <dbReference type="ARBA" id="ARBA00022525"/>
    </source>
</evidence>
<keyword evidence="3" id="KW-0732">Signal</keyword>
<dbReference type="STRING" id="319970.RV00_GL001719"/>
<dbReference type="InterPro" id="IPR056573">
    <property type="entry name" value="Lectin_L-type_dom"/>
</dbReference>
<dbReference type="SUPFAM" id="SSF49899">
    <property type="entry name" value="Concanavalin A-like lectins/glucanases"/>
    <property type="match status" value="1"/>
</dbReference>
<dbReference type="NCBIfam" id="TIGR01167">
    <property type="entry name" value="LPXTG_anchor"/>
    <property type="match status" value="1"/>
</dbReference>
<name>A0A1L8SWA6_9ENTE</name>
<evidence type="ECO:0000313" key="7">
    <source>
        <dbReference type="EMBL" id="OJG36360.1"/>
    </source>
</evidence>
<dbReference type="Proteomes" id="UP000183700">
    <property type="component" value="Unassembled WGS sequence"/>
</dbReference>
<dbReference type="InterPro" id="IPR013320">
    <property type="entry name" value="ConA-like_dom_sf"/>
</dbReference>
<feature type="compositionally biased region" description="Polar residues" evidence="4">
    <location>
        <begin position="163"/>
        <end position="175"/>
    </location>
</feature>
<evidence type="ECO:0000313" key="8">
    <source>
        <dbReference type="Proteomes" id="UP000183700"/>
    </source>
</evidence>
<dbReference type="Pfam" id="PF17802">
    <property type="entry name" value="SpaA"/>
    <property type="match status" value="2"/>
</dbReference>
<feature type="domain" description="SpaA-like prealbumin fold" evidence="6">
    <location>
        <begin position="674"/>
        <end position="759"/>
    </location>
</feature>
<keyword evidence="5" id="KW-0472">Membrane</keyword>